<gene>
    <name evidence="9 12" type="primary">lspA</name>
    <name evidence="12" type="ORF">GCM10011519_09250</name>
</gene>
<dbReference type="InterPro" id="IPR001872">
    <property type="entry name" value="Peptidase_A8"/>
</dbReference>
<dbReference type="RefSeq" id="WP_188778654.1">
    <property type="nucleotide sequence ID" value="NZ_BMKQ01000001.1"/>
</dbReference>
<keyword evidence="6 9" id="KW-0378">Hydrolase</keyword>
<keyword evidence="2 9" id="KW-1003">Cell membrane</keyword>
<evidence type="ECO:0000256" key="1">
    <source>
        <dbReference type="ARBA" id="ARBA00006139"/>
    </source>
</evidence>
<dbReference type="EMBL" id="BMKQ01000001">
    <property type="protein sequence ID" value="GGF37840.1"/>
    <property type="molecule type" value="Genomic_DNA"/>
</dbReference>
<comment type="similarity">
    <text evidence="1 9 10">Belongs to the peptidase A8 family.</text>
</comment>
<dbReference type="PANTHER" id="PTHR33695:SF1">
    <property type="entry name" value="LIPOPROTEIN SIGNAL PEPTIDASE"/>
    <property type="match status" value="1"/>
</dbReference>
<comment type="caution">
    <text evidence="12">The sequence shown here is derived from an EMBL/GenBank/DDBJ whole genome shotgun (WGS) entry which is preliminary data.</text>
</comment>
<keyword evidence="13" id="KW-1185">Reference proteome</keyword>
<keyword evidence="7 9" id="KW-1133">Transmembrane helix</keyword>
<dbReference type="EC" id="3.4.23.36" evidence="9"/>
<keyword evidence="12" id="KW-0449">Lipoprotein</keyword>
<keyword evidence="3 9" id="KW-0645">Protease</keyword>
<evidence type="ECO:0000256" key="9">
    <source>
        <dbReference type="HAMAP-Rule" id="MF_00161"/>
    </source>
</evidence>
<dbReference type="PRINTS" id="PR00781">
    <property type="entry name" value="LIPOSIGPTASE"/>
</dbReference>
<feature type="transmembrane region" description="Helical" evidence="9">
    <location>
        <begin position="112"/>
        <end position="133"/>
    </location>
</feature>
<keyword evidence="4 9" id="KW-0812">Transmembrane</keyword>
<name>A0A917F2X4_9ACTN</name>
<evidence type="ECO:0000313" key="12">
    <source>
        <dbReference type="EMBL" id="GGF37840.1"/>
    </source>
</evidence>
<evidence type="ECO:0000256" key="7">
    <source>
        <dbReference type="ARBA" id="ARBA00022989"/>
    </source>
</evidence>
<dbReference type="NCBIfam" id="TIGR00077">
    <property type="entry name" value="lspA"/>
    <property type="match status" value="1"/>
</dbReference>
<comment type="catalytic activity">
    <reaction evidence="9">
        <text>Release of signal peptides from bacterial membrane prolipoproteins. Hydrolyzes -Xaa-Yaa-Zaa-|-(S,diacylglyceryl)Cys-, in which Xaa is hydrophobic (preferably Leu), and Yaa (Ala or Ser) and Zaa (Gly or Ala) have small, neutral side chains.</text>
        <dbReference type="EC" id="3.4.23.36"/>
    </reaction>
</comment>
<reference evidence="12" key="2">
    <citation type="submission" date="2020-09" db="EMBL/GenBank/DDBJ databases">
        <authorList>
            <person name="Sun Q."/>
            <person name="Zhou Y."/>
        </authorList>
    </citation>
    <scope>NUCLEOTIDE SEQUENCE</scope>
    <source>
        <strain evidence="12">CGMCC 1.16067</strain>
    </source>
</reference>
<feature type="compositionally biased region" description="Low complexity" evidence="11">
    <location>
        <begin position="1"/>
        <end position="20"/>
    </location>
</feature>
<feature type="transmembrane region" description="Helical" evidence="9">
    <location>
        <begin position="153"/>
        <end position="174"/>
    </location>
</feature>
<dbReference type="Pfam" id="PF01252">
    <property type="entry name" value="Peptidase_A8"/>
    <property type="match status" value="1"/>
</dbReference>
<evidence type="ECO:0000256" key="8">
    <source>
        <dbReference type="ARBA" id="ARBA00023136"/>
    </source>
</evidence>
<comment type="function">
    <text evidence="9">This protein specifically catalyzes the removal of signal peptides from prolipoproteins.</text>
</comment>
<reference evidence="12" key="1">
    <citation type="journal article" date="2014" name="Int. J. Syst. Evol. Microbiol.">
        <title>Complete genome sequence of Corynebacterium casei LMG S-19264T (=DSM 44701T), isolated from a smear-ripened cheese.</title>
        <authorList>
            <consortium name="US DOE Joint Genome Institute (JGI-PGF)"/>
            <person name="Walter F."/>
            <person name="Albersmeier A."/>
            <person name="Kalinowski J."/>
            <person name="Ruckert C."/>
        </authorList>
    </citation>
    <scope>NUCLEOTIDE SEQUENCE</scope>
    <source>
        <strain evidence="12">CGMCC 1.16067</strain>
    </source>
</reference>
<keyword evidence="8 9" id="KW-0472">Membrane</keyword>
<organism evidence="12 13">
    <name type="scientific">Marmoricola endophyticus</name>
    <dbReference type="NCBI Taxonomy" id="2040280"/>
    <lineage>
        <taxon>Bacteria</taxon>
        <taxon>Bacillati</taxon>
        <taxon>Actinomycetota</taxon>
        <taxon>Actinomycetes</taxon>
        <taxon>Propionibacteriales</taxon>
        <taxon>Nocardioidaceae</taxon>
        <taxon>Marmoricola</taxon>
    </lineage>
</organism>
<dbReference type="PANTHER" id="PTHR33695">
    <property type="entry name" value="LIPOPROTEIN SIGNAL PEPTIDASE"/>
    <property type="match status" value="1"/>
</dbReference>
<dbReference type="HAMAP" id="MF_00161">
    <property type="entry name" value="LspA"/>
    <property type="match status" value="1"/>
</dbReference>
<dbReference type="Proteomes" id="UP000649179">
    <property type="component" value="Unassembled WGS sequence"/>
</dbReference>
<dbReference type="GO" id="GO:0005886">
    <property type="term" value="C:plasma membrane"/>
    <property type="evidence" value="ECO:0007669"/>
    <property type="project" value="UniProtKB-SubCell"/>
</dbReference>
<dbReference type="AlphaFoldDB" id="A0A917F2X4"/>
<comment type="pathway">
    <text evidence="9">Protein modification; lipoprotein biosynthesis (signal peptide cleavage).</text>
</comment>
<evidence type="ECO:0000256" key="6">
    <source>
        <dbReference type="ARBA" id="ARBA00022801"/>
    </source>
</evidence>
<dbReference type="GO" id="GO:0006508">
    <property type="term" value="P:proteolysis"/>
    <property type="evidence" value="ECO:0007669"/>
    <property type="project" value="UniProtKB-KW"/>
</dbReference>
<evidence type="ECO:0000313" key="13">
    <source>
        <dbReference type="Proteomes" id="UP000649179"/>
    </source>
</evidence>
<sequence>MQAAGGAALNGAEADATTPPTRKRRPGPYVLTFLGVGVLSLVVDQVTKALAADRLADGASVRVVGDLLRFTLVFNPGAAFSTGTQFTVGLSVLAIVASVVVLWFGFRARTPLWSVGLGLLLAGVTGNLADRLFRAPGPMRGHVVDFLQLPSWPVFNVADMCINVGAVVLVLQAFRGVRLDGRREADRTEAKPDEGPDEGSAA</sequence>
<protein>
    <recommendedName>
        <fullName evidence="9">Lipoprotein signal peptidase</fullName>
        <ecNumber evidence="9">3.4.23.36</ecNumber>
    </recommendedName>
    <alternativeName>
        <fullName evidence="9">Prolipoprotein signal peptidase</fullName>
    </alternativeName>
    <alternativeName>
        <fullName evidence="9">Signal peptidase II</fullName>
        <shortName evidence="9">SPase II</shortName>
    </alternativeName>
</protein>
<feature type="transmembrane region" description="Helical" evidence="9">
    <location>
        <begin position="86"/>
        <end position="105"/>
    </location>
</feature>
<comment type="subcellular location">
    <subcellularLocation>
        <location evidence="9">Cell membrane</location>
        <topology evidence="9">Multi-pass membrane protein</topology>
    </subcellularLocation>
</comment>
<evidence type="ECO:0000256" key="4">
    <source>
        <dbReference type="ARBA" id="ARBA00022692"/>
    </source>
</evidence>
<evidence type="ECO:0000256" key="2">
    <source>
        <dbReference type="ARBA" id="ARBA00022475"/>
    </source>
</evidence>
<proteinExistence type="inferred from homology"/>
<keyword evidence="5 9" id="KW-0064">Aspartyl protease</keyword>
<feature type="region of interest" description="Disordered" evidence="11">
    <location>
        <begin position="1"/>
        <end position="23"/>
    </location>
</feature>
<accession>A0A917F2X4</accession>
<feature type="transmembrane region" description="Helical" evidence="9">
    <location>
        <begin position="30"/>
        <end position="51"/>
    </location>
</feature>
<feature type="active site" evidence="9">
    <location>
        <position position="145"/>
    </location>
</feature>
<dbReference type="GO" id="GO:0004190">
    <property type="term" value="F:aspartic-type endopeptidase activity"/>
    <property type="evidence" value="ECO:0007669"/>
    <property type="project" value="UniProtKB-UniRule"/>
</dbReference>
<evidence type="ECO:0000256" key="10">
    <source>
        <dbReference type="RuleBase" id="RU004181"/>
    </source>
</evidence>
<evidence type="ECO:0000256" key="5">
    <source>
        <dbReference type="ARBA" id="ARBA00022750"/>
    </source>
</evidence>
<evidence type="ECO:0000256" key="3">
    <source>
        <dbReference type="ARBA" id="ARBA00022670"/>
    </source>
</evidence>
<evidence type="ECO:0000256" key="11">
    <source>
        <dbReference type="SAM" id="MobiDB-lite"/>
    </source>
</evidence>
<feature type="active site" evidence="9">
    <location>
        <position position="159"/>
    </location>
</feature>